<accession>A0A8H4PXM1</accession>
<reference evidence="3 4" key="1">
    <citation type="journal article" date="2020" name="Genome Biol. Evol.">
        <title>A new high-quality draft genome assembly of the Chinese cordyceps Ophiocordyceps sinensis.</title>
        <authorList>
            <person name="Shu R."/>
            <person name="Zhang J."/>
            <person name="Meng Q."/>
            <person name="Zhang H."/>
            <person name="Zhou G."/>
            <person name="Li M."/>
            <person name="Wu P."/>
            <person name="Zhao Y."/>
            <person name="Chen C."/>
            <person name="Qin Q."/>
        </authorList>
    </citation>
    <scope>NUCLEOTIDE SEQUENCE [LARGE SCALE GENOMIC DNA]</scope>
    <source>
        <strain evidence="3 4">IOZ07</strain>
    </source>
</reference>
<dbReference type="AlphaFoldDB" id="A0A8H4PXM1"/>
<comment type="caution">
    <text evidence="3">The sequence shown here is derived from an EMBL/GenBank/DDBJ whole genome shotgun (WGS) entry which is preliminary data.</text>
</comment>
<protein>
    <recommendedName>
        <fullName evidence="2">DUF4604 domain-containing protein</fullName>
    </recommendedName>
</protein>
<keyword evidence="4" id="KW-1185">Reference proteome</keyword>
<dbReference type="Proteomes" id="UP000557566">
    <property type="component" value="Unassembled WGS sequence"/>
</dbReference>
<name>A0A8H4PXM1_9HYPO</name>
<feature type="compositionally biased region" description="Basic and acidic residues" evidence="1">
    <location>
        <begin position="137"/>
        <end position="147"/>
    </location>
</feature>
<gene>
    <name evidence="3" type="ORF">G6O67_001430</name>
</gene>
<feature type="region of interest" description="Disordered" evidence="1">
    <location>
        <begin position="25"/>
        <end position="66"/>
    </location>
</feature>
<evidence type="ECO:0000313" key="3">
    <source>
        <dbReference type="EMBL" id="KAF4512265.1"/>
    </source>
</evidence>
<feature type="compositionally biased region" description="Low complexity" evidence="1">
    <location>
        <begin position="25"/>
        <end position="42"/>
    </location>
</feature>
<feature type="region of interest" description="Disordered" evidence="1">
    <location>
        <begin position="78"/>
        <end position="99"/>
    </location>
</feature>
<dbReference type="InterPro" id="IPR027911">
    <property type="entry name" value="DUF4604"/>
</dbReference>
<proteinExistence type="predicted"/>
<sequence>MSQKITPKNLSYNSSLPPFLAALHAQAAGASSGPDPSAPGQRRSAKKRSSSQEAEDAPLVVDEQGNALRVRLDRDGAVVEEAASEGGDAGKPKGGPVAASLEARDAEAKAVFGARKRKVGRVVGGDGDAPDCASQKNEPKPAEKDSQKSGPPTGKRVGKRAKKIKLSFDQDEG</sequence>
<dbReference type="Pfam" id="PF15377">
    <property type="entry name" value="DUF4604"/>
    <property type="match status" value="1"/>
</dbReference>
<evidence type="ECO:0000259" key="2">
    <source>
        <dbReference type="Pfam" id="PF15377"/>
    </source>
</evidence>
<feature type="region of interest" description="Disordered" evidence="1">
    <location>
        <begin position="117"/>
        <end position="173"/>
    </location>
</feature>
<feature type="domain" description="DUF4604" evidence="2">
    <location>
        <begin position="8"/>
        <end position="172"/>
    </location>
</feature>
<evidence type="ECO:0000313" key="4">
    <source>
        <dbReference type="Proteomes" id="UP000557566"/>
    </source>
</evidence>
<dbReference type="OrthoDB" id="5388322at2759"/>
<evidence type="ECO:0000256" key="1">
    <source>
        <dbReference type="SAM" id="MobiDB-lite"/>
    </source>
</evidence>
<dbReference type="EMBL" id="JAAVMX010000002">
    <property type="protein sequence ID" value="KAF4512265.1"/>
    <property type="molecule type" value="Genomic_DNA"/>
</dbReference>
<organism evidence="3 4">
    <name type="scientific">Ophiocordyceps sinensis</name>
    <dbReference type="NCBI Taxonomy" id="72228"/>
    <lineage>
        <taxon>Eukaryota</taxon>
        <taxon>Fungi</taxon>
        <taxon>Dikarya</taxon>
        <taxon>Ascomycota</taxon>
        <taxon>Pezizomycotina</taxon>
        <taxon>Sordariomycetes</taxon>
        <taxon>Hypocreomycetidae</taxon>
        <taxon>Hypocreales</taxon>
        <taxon>Ophiocordycipitaceae</taxon>
        <taxon>Ophiocordyceps</taxon>
    </lineage>
</organism>
<feature type="compositionally biased region" description="Basic residues" evidence="1">
    <location>
        <begin position="156"/>
        <end position="165"/>
    </location>
</feature>